<name>A0AA38M5P1_9CUCU</name>
<gene>
    <name evidence="1" type="ORF">Zmor_026046</name>
</gene>
<evidence type="ECO:0000313" key="2">
    <source>
        <dbReference type="Proteomes" id="UP001168821"/>
    </source>
</evidence>
<reference evidence="1" key="1">
    <citation type="journal article" date="2023" name="G3 (Bethesda)">
        <title>Whole genome assemblies of Zophobas morio and Tenebrio molitor.</title>
        <authorList>
            <person name="Kaur S."/>
            <person name="Stinson S.A."/>
            <person name="diCenzo G.C."/>
        </authorList>
    </citation>
    <scope>NUCLEOTIDE SEQUENCE</scope>
    <source>
        <strain evidence="1">QUZm001</strain>
    </source>
</reference>
<comment type="caution">
    <text evidence="1">The sequence shown here is derived from an EMBL/GenBank/DDBJ whole genome shotgun (WGS) entry which is preliminary data.</text>
</comment>
<protein>
    <submittedName>
        <fullName evidence="1">Uncharacterized protein</fullName>
    </submittedName>
</protein>
<sequence length="138" mass="15797">MLYTRIVPDSHQTKLQNNRNYSSTSFYCVFSDVKLWAQLAAVLRKYRRAGNCDANSVALFCKCKTSVQLPKLVISAHIQHEQCVTNLKYSAQRHSKSTQENCHGNAHTDIVLTTLLLQQGRILILNPYFYSLFMSPNK</sequence>
<evidence type="ECO:0000313" key="1">
    <source>
        <dbReference type="EMBL" id="KAJ3643327.1"/>
    </source>
</evidence>
<dbReference type="AlphaFoldDB" id="A0AA38M5P1"/>
<dbReference type="Proteomes" id="UP001168821">
    <property type="component" value="Unassembled WGS sequence"/>
</dbReference>
<accession>A0AA38M5P1</accession>
<dbReference type="EMBL" id="JALNTZ010000008">
    <property type="protein sequence ID" value="KAJ3643327.1"/>
    <property type="molecule type" value="Genomic_DNA"/>
</dbReference>
<proteinExistence type="predicted"/>
<organism evidence="1 2">
    <name type="scientific">Zophobas morio</name>
    <dbReference type="NCBI Taxonomy" id="2755281"/>
    <lineage>
        <taxon>Eukaryota</taxon>
        <taxon>Metazoa</taxon>
        <taxon>Ecdysozoa</taxon>
        <taxon>Arthropoda</taxon>
        <taxon>Hexapoda</taxon>
        <taxon>Insecta</taxon>
        <taxon>Pterygota</taxon>
        <taxon>Neoptera</taxon>
        <taxon>Endopterygota</taxon>
        <taxon>Coleoptera</taxon>
        <taxon>Polyphaga</taxon>
        <taxon>Cucujiformia</taxon>
        <taxon>Tenebrionidae</taxon>
        <taxon>Zophobas</taxon>
    </lineage>
</organism>
<keyword evidence="2" id="KW-1185">Reference proteome</keyword>